<evidence type="ECO:0000313" key="8">
    <source>
        <dbReference type="Proteomes" id="UP001320766"/>
    </source>
</evidence>
<protein>
    <submittedName>
        <fullName evidence="7">AcrR family transcriptional regulator</fullName>
    </submittedName>
</protein>
<dbReference type="InterPro" id="IPR001647">
    <property type="entry name" value="HTH_TetR"/>
</dbReference>
<evidence type="ECO:0000256" key="1">
    <source>
        <dbReference type="ARBA" id="ARBA00023015"/>
    </source>
</evidence>
<evidence type="ECO:0000259" key="6">
    <source>
        <dbReference type="PROSITE" id="PS50977"/>
    </source>
</evidence>
<comment type="caution">
    <text evidence="7">The sequence shown here is derived from an EMBL/GenBank/DDBJ whole genome shotgun (WGS) entry which is preliminary data.</text>
</comment>
<feature type="DNA-binding region" description="H-T-H motif" evidence="4">
    <location>
        <begin position="31"/>
        <end position="50"/>
    </location>
</feature>
<sequence length="470" mass="49190">MTRAESQVRNRARILAAAHDEFAERGFRDVKIDDIAERAGLTRGAVYSNFPGKRALFFSVLADAYDVGRGGGVRGEEGAGPLLDEGRDGCPQGEEGAGGLVGEGRGGSRPGAEPRGGDVGWVLGAVARAWLDDPVPAGAMAVWREVVPQVQGEEGSRLAFAELMTLYATLLGLAMERLDGHSGRRMVRPATAALTLLQGASQRAALAAHPATRSRTVSAAREEEDVVRACERLARLDPGPAPLFPVLTLKPYSVDAPWAPPPAVDALRGDPLTLDGDGLVVFLGLRRLSALEDVVRAAPAAMPITLVAVMTDPGEHGPLARFALARMGAHLRAAVPAGGWPDVRIVCDESGRVAATAGLPSVDDMTETAVRVSGGRLVRRADGRGAGYALASEHAEYADSSGPTRHTDPPEDAGVPVPARQAEAPARSEPSGPSGHTRQPAVNPVDPRDSMSAPGPKRGDERRKGESAWP</sequence>
<dbReference type="EMBL" id="JAMZEC010000001">
    <property type="protein sequence ID" value="MCP2349821.1"/>
    <property type="molecule type" value="Genomic_DNA"/>
</dbReference>
<feature type="compositionally biased region" description="Gly residues" evidence="5">
    <location>
        <begin position="95"/>
        <end position="109"/>
    </location>
</feature>
<accession>A0ABT1K8U4</accession>
<dbReference type="InterPro" id="IPR009057">
    <property type="entry name" value="Homeodomain-like_sf"/>
</dbReference>
<dbReference type="PANTHER" id="PTHR30055">
    <property type="entry name" value="HTH-TYPE TRANSCRIPTIONAL REGULATOR RUTR"/>
    <property type="match status" value="1"/>
</dbReference>
<name>A0ABT1K8U4_9ACTN</name>
<evidence type="ECO:0000256" key="3">
    <source>
        <dbReference type="ARBA" id="ARBA00023163"/>
    </source>
</evidence>
<evidence type="ECO:0000256" key="2">
    <source>
        <dbReference type="ARBA" id="ARBA00023125"/>
    </source>
</evidence>
<dbReference type="Pfam" id="PF00440">
    <property type="entry name" value="TetR_N"/>
    <property type="match status" value="1"/>
</dbReference>
<dbReference type="PANTHER" id="PTHR30055:SF234">
    <property type="entry name" value="HTH-TYPE TRANSCRIPTIONAL REGULATOR BETI"/>
    <property type="match status" value="1"/>
</dbReference>
<dbReference type="Proteomes" id="UP001320766">
    <property type="component" value="Unassembled WGS sequence"/>
</dbReference>
<gene>
    <name evidence="7" type="ORF">HD595_005943</name>
</gene>
<dbReference type="Gene3D" id="1.10.357.10">
    <property type="entry name" value="Tetracycline Repressor, domain 2"/>
    <property type="match status" value="1"/>
</dbReference>
<keyword evidence="3" id="KW-0804">Transcription</keyword>
<evidence type="ECO:0000256" key="4">
    <source>
        <dbReference type="PROSITE-ProRule" id="PRU00335"/>
    </source>
</evidence>
<feature type="region of interest" description="Disordered" evidence="5">
    <location>
        <begin position="395"/>
        <end position="470"/>
    </location>
</feature>
<keyword evidence="8" id="KW-1185">Reference proteome</keyword>
<organism evidence="7 8">
    <name type="scientific">Nonomuraea roseoviolacea subsp. carminata</name>
    <dbReference type="NCBI Taxonomy" id="160689"/>
    <lineage>
        <taxon>Bacteria</taxon>
        <taxon>Bacillati</taxon>
        <taxon>Actinomycetota</taxon>
        <taxon>Actinomycetes</taxon>
        <taxon>Streptosporangiales</taxon>
        <taxon>Streptosporangiaceae</taxon>
        <taxon>Nonomuraea</taxon>
    </lineage>
</organism>
<keyword evidence="2 4" id="KW-0238">DNA-binding</keyword>
<reference evidence="7 8" key="1">
    <citation type="submission" date="2022-06" db="EMBL/GenBank/DDBJ databases">
        <title>Sequencing the genomes of 1000 actinobacteria strains.</title>
        <authorList>
            <person name="Klenk H.-P."/>
        </authorList>
    </citation>
    <scope>NUCLEOTIDE SEQUENCE [LARGE SCALE GENOMIC DNA]</scope>
    <source>
        <strain evidence="7 8">DSM 44170</strain>
    </source>
</reference>
<feature type="region of interest" description="Disordered" evidence="5">
    <location>
        <begin position="75"/>
        <end position="115"/>
    </location>
</feature>
<dbReference type="InterPro" id="IPR050109">
    <property type="entry name" value="HTH-type_TetR-like_transc_reg"/>
</dbReference>
<feature type="compositionally biased region" description="Basic and acidic residues" evidence="5">
    <location>
        <begin position="457"/>
        <end position="470"/>
    </location>
</feature>
<evidence type="ECO:0000313" key="7">
    <source>
        <dbReference type="EMBL" id="MCP2349821.1"/>
    </source>
</evidence>
<feature type="domain" description="HTH tetR-type" evidence="6">
    <location>
        <begin position="8"/>
        <end position="68"/>
    </location>
</feature>
<keyword evidence="1" id="KW-0805">Transcription regulation</keyword>
<dbReference type="RefSeq" id="WP_420540722.1">
    <property type="nucleotide sequence ID" value="NZ_JAMZEC010000001.1"/>
</dbReference>
<dbReference type="SUPFAM" id="SSF46689">
    <property type="entry name" value="Homeodomain-like"/>
    <property type="match status" value="1"/>
</dbReference>
<dbReference type="PROSITE" id="PS50977">
    <property type="entry name" value="HTH_TETR_2"/>
    <property type="match status" value="1"/>
</dbReference>
<dbReference type="PRINTS" id="PR00455">
    <property type="entry name" value="HTHTETR"/>
</dbReference>
<evidence type="ECO:0000256" key="5">
    <source>
        <dbReference type="SAM" id="MobiDB-lite"/>
    </source>
</evidence>
<proteinExistence type="predicted"/>